<evidence type="ECO:0000256" key="1">
    <source>
        <dbReference type="SAM" id="MobiDB-lite"/>
    </source>
</evidence>
<dbReference type="AlphaFoldDB" id="A0AAW0FN48"/>
<sequence>MDDDLDLNVDFDFGGPSQEDGVVEERSSDESLSDEGNEVEESEKSEDNHLDTRSSIDAAIALLKPNEDLQPVQQQTLSKSTTKFQQSKAKRHHVTELWTQKPRNLNPETLSMTSLLELLVTLLFLAQVTLAYIVYRYFQHIENIVTVTYQNVYAISTEIREHHHYWDYERDELLQQVEDLQNID</sequence>
<gene>
    <name evidence="3" type="ORF">QCA50_018878</name>
</gene>
<feature type="region of interest" description="Disordered" evidence="1">
    <location>
        <begin position="1"/>
        <end position="51"/>
    </location>
</feature>
<organism evidence="3 4">
    <name type="scientific">Cerrena zonata</name>
    <dbReference type="NCBI Taxonomy" id="2478898"/>
    <lineage>
        <taxon>Eukaryota</taxon>
        <taxon>Fungi</taxon>
        <taxon>Dikarya</taxon>
        <taxon>Basidiomycota</taxon>
        <taxon>Agaricomycotina</taxon>
        <taxon>Agaricomycetes</taxon>
        <taxon>Polyporales</taxon>
        <taxon>Cerrenaceae</taxon>
        <taxon>Cerrena</taxon>
    </lineage>
</organism>
<keyword evidence="2" id="KW-0472">Membrane</keyword>
<keyword evidence="2" id="KW-1133">Transmembrane helix</keyword>
<accession>A0AAW0FN48</accession>
<keyword evidence="2" id="KW-0812">Transmembrane</keyword>
<evidence type="ECO:0000313" key="4">
    <source>
        <dbReference type="Proteomes" id="UP001385951"/>
    </source>
</evidence>
<comment type="caution">
    <text evidence="3">The sequence shown here is derived from an EMBL/GenBank/DDBJ whole genome shotgun (WGS) entry which is preliminary data.</text>
</comment>
<protein>
    <submittedName>
        <fullName evidence="3">Uncharacterized protein</fullName>
    </submittedName>
</protein>
<feature type="transmembrane region" description="Helical" evidence="2">
    <location>
        <begin position="115"/>
        <end position="135"/>
    </location>
</feature>
<reference evidence="3 4" key="1">
    <citation type="submission" date="2022-09" db="EMBL/GenBank/DDBJ databases">
        <authorList>
            <person name="Palmer J.M."/>
        </authorList>
    </citation>
    <scope>NUCLEOTIDE SEQUENCE [LARGE SCALE GENOMIC DNA]</scope>
    <source>
        <strain evidence="3 4">DSM 7382</strain>
    </source>
</reference>
<dbReference type="Proteomes" id="UP001385951">
    <property type="component" value="Unassembled WGS sequence"/>
</dbReference>
<evidence type="ECO:0000313" key="3">
    <source>
        <dbReference type="EMBL" id="KAK7678085.1"/>
    </source>
</evidence>
<evidence type="ECO:0000256" key="2">
    <source>
        <dbReference type="SAM" id="Phobius"/>
    </source>
</evidence>
<dbReference type="EMBL" id="JASBNA010000077">
    <property type="protein sequence ID" value="KAK7678085.1"/>
    <property type="molecule type" value="Genomic_DNA"/>
</dbReference>
<keyword evidence="4" id="KW-1185">Reference proteome</keyword>
<name>A0AAW0FN48_9APHY</name>
<proteinExistence type="predicted"/>
<feature type="compositionally biased region" description="Acidic residues" evidence="1">
    <location>
        <begin position="31"/>
        <end position="44"/>
    </location>
</feature>